<reference evidence="2" key="1">
    <citation type="journal article" date="2020" name="MBio">
        <title>Horizontal gene transfer to a defensive symbiont with a reduced genome amongst a multipartite beetle microbiome.</title>
        <authorList>
            <person name="Waterworth S.C."/>
            <person name="Florez L.V."/>
            <person name="Rees E.R."/>
            <person name="Hertweck C."/>
            <person name="Kaltenpoth M."/>
            <person name="Kwan J.C."/>
        </authorList>
    </citation>
    <scope>NUCLEOTIDE SEQUENCE [LARGE SCALE GENOMIC DNA]</scope>
</reference>
<evidence type="ECO:0000313" key="1">
    <source>
        <dbReference type="EMBL" id="KAF1017679.1"/>
    </source>
</evidence>
<dbReference type="EMBL" id="WNDS01000001">
    <property type="protein sequence ID" value="KAF1017679.1"/>
    <property type="molecule type" value="Genomic_DNA"/>
</dbReference>
<protein>
    <submittedName>
        <fullName evidence="1">Uncharacterized protein</fullName>
    </submittedName>
</protein>
<accession>A0A7V8FKH2</accession>
<gene>
    <name evidence="1" type="ORF">GAK31_00947</name>
</gene>
<dbReference type="Proteomes" id="UP000487117">
    <property type="component" value="Unassembled WGS sequence"/>
</dbReference>
<proteinExistence type="predicted"/>
<sequence>MFAASAEQTRGWLPGEYVYTIRASKGADAIQLAGSRLTVLPDLVSTVAGYDARSEYRKALDAIEAVLAKRATLDQERYRINNRELYRTSISDLLKLRAFYAQKVLQECCAGGRMRWGDIRVGIGPVR</sequence>
<evidence type="ECO:0000313" key="2">
    <source>
        <dbReference type="Proteomes" id="UP000487117"/>
    </source>
</evidence>
<name>A0A7V8FKH2_STEMA</name>
<organism evidence="1 2">
    <name type="scientific">Stenotrophomonas maltophilia</name>
    <name type="common">Pseudomonas maltophilia</name>
    <name type="synonym">Xanthomonas maltophilia</name>
    <dbReference type="NCBI Taxonomy" id="40324"/>
    <lineage>
        <taxon>Bacteria</taxon>
        <taxon>Pseudomonadati</taxon>
        <taxon>Pseudomonadota</taxon>
        <taxon>Gammaproteobacteria</taxon>
        <taxon>Lysobacterales</taxon>
        <taxon>Lysobacteraceae</taxon>
        <taxon>Stenotrophomonas</taxon>
        <taxon>Stenotrophomonas maltophilia group</taxon>
    </lineage>
</organism>
<dbReference type="AlphaFoldDB" id="A0A7V8FKH2"/>
<comment type="caution">
    <text evidence="1">The sequence shown here is derived from an EMBL/GenBank/DDBJ whole genome shotgun (WGS) entry which is preliminary data.</text>
</comment>